<name>A0A914QVB5_9BILA</name>
<reference evidence="2" key="1">
    <citation type="submission" date="2022-11" db="UniProtKB">
        <authorList>
            <consortium name="WormBaseParasite"/>
        </authorList>
    </citation>
    <scope>IDENTIFICATION</scope>
</reference>
<accession>A0A914QVB5</accession>
<proteinExistence type="predicted"/>
<dbReference type="Proteomes" id="UP000887578">
    <property type="component" value="Unplaced"/>
</dbReference>
<organism evidence="1 2">
    <name type="scientific">Panagrolaimus davidi</name>
    <dbReference type="NCBI Taxonomy" id="227884"/>
    <lineage>
        <taxon>Eukaryota</taxon>
        <taxon>Metazoa</taxon>
        <taxon>Ecdysozoa</taxon>
        <taxon>Nematoda</taxon>
        <taxon>Chromadorea</taxon>
        <taxon>Rhabditida</taxon>
        <taxon>Tylenchina</taxon>
        <taxon>Panagrolaimomorpha</taxon>
        <taxon>Panagrolaimoidea</taxon>
        <taxon>Panagrolaimidae</taxon>
        <taxon>Panagrolaimus</taxon>
    </lineage>
</organism>
<protein>
    <submittedName>
        <fullName evidence="2">Uncharacterized protein</fullName>
    </submittedName>
</protein>
<dbReference type="WBParaSite" id="PDA_v2.g7939.t1">
    <property type="protein sequence ID" value="PDA_v2.g7939.t1"/>
    <property type="gene ID" value="PDA_v2.g7939"/>
</dbReference>
<evidence type="ECO:0000313" key="1">
    <source>
        <dbReference type="Proteomes" id="UP000887578"/>
    </source>
</evidence>
<keyword evidence="1" id="KW-1185">Reference proteome</keyword>
<evidence type="ECO:0000313" key="2">
    <source>
        <dbReference type="WBParaSite" id="PDA_v2.g7939.t1"/>
    </source>
</evidence>
<dbReference type="AlphaFoldDB" id="A0A914QVB5"/>
<sequence>MLELIPEALENVAAALRYHGKSIHPKMEEIKTNSTNLIKFMLSGRKPLNSALRYFSRADSIALWNDFFVVTLKNFSTDRFNTFNKHYFAYDFILIKPLLNALSQSNGALEIHESLEFHEQNVVVEAILDFEYKTLTFFAKLSPQYYFNMVAKQREYKKIRAAYEFENRSPFYDIFAIPASCHEITTSLRDVNILKIPEGSEFPAVKELNIFWMDLGDKTVSYTQQSSKIAESFPNLEKLYLVFNLHNNNYRNDNRVQYAISSLHSKAFEIIPAQVRGVIVYGMSVPENLYKNMVQQLRNDPSFKIDSEKKLITKTLLIHDGLFVIFNVDTDP</sequence>